<dbReference type="EMBL" id="GL983618">
    <property type="protein sequence ID" value="EGR32579.1"/>
    <property type="molecule type" value="Genomic_DNA"/>
</dbReference>
<evidence type="ECO:0000313" key="3">
    <source>
        <dbReference type="EMBL" id="EGR32579.1"/>
    </source>
</evidence>
<keyword evidence="4" id="KW-1185">Reference proteome</keyword>
<keyword evidence="1" id="KW-1133">Transmembrane helix</keyword>
<organism evidence="3 4">
    <name type="scientific">Ichthyophthirius multifiliis</name>
    <name type="common">White spot disease agent</name>
    <name type="synonym">Ich</name>
    <dbReference type="NCBI Taxonomy" id="5932"/>
    <lineage>
        <taxon>Eukaryota</taxon>
        <taxon>Sar</taxon>
        <taxon>Alveolata</taxon>
        <taxon>Ciliophora</taxon>
        <taxon>Intramacronucleata</taxon>
        <taxon>Oligohymenophorea</taxon>
        <taxon>Hymenostomatida</taxon>
        <taxon>Ophryoglenina</taxon>
        <taxon>Ichthyophthirius</taxon>
    </lineage>
</organism>
<evidence type="ECO:0000313" key="4">
    <source>
        <dbReference type="Proteomes" id="UP000008983"/>
    </source>
</evidence>
<dbReference type="PROSITE" id="PS50197">
    <property type="entry name" value="BEACH"/>
    <property type="match status" value="1"/>
</dbReference>
<dbReference type="Gene3D" id="1.10.1540.10">
    <property type="entry name" value="BEACH domain"/>
    <property type="match status" value="1"/>
</dbReference>
<dbReference type="InterPro" id="IPR015943">
    <property type="entry name" value="WD40/YVTN_repeat-like_dom_sf"/>
</dbReference>
<dbReference type="SUPFAM" id="SSF81837">
    <property type="entry name" value="BEACH domain"/>
    <property type="match status" value="1"/>
</dbReference>
<dbReference type="GeneID" id="14908738"/>
<dbReference type="SMART" id="SM00320">
    <property type="entry name" value="WD40"/>
    <property type="match status" value="1"/>
</dbReference>
<dbReference type="SMART" id="SM01026">
    <property type="entry name" value="Beach"/>
    <property type="match status" value="1"/>
</dbReference>
<accession>G0QQC8</accession>
<evidence type="ECO:0000256" key="1">
    <source>
        <dbReference type="SAM" id="Phobius"/>
    </source>
</evidence>
<dbReference type="PANTHER" id="PTHR13743">
    <property type="entry name" value="BEIGE/BEACH-RELATED"/>
    <property type="match status" value="1"/>
</dbReference>
<dbReference type="InterPro" id="IPR050865">
    <property type="entry name" value="BEACH_Domain"/>
</dbReference>
<feature type="domain" description="BEACH" evidence="2">
    <location>
        <begin position="1"/>
        <end position="270"/>
    </location>
</feature>
<protein>
    <recommendedName>
        <fullName evidence="2">BEACH domain-containing protein</fullName>
    </recommendedName>
</protein>
<keyword evidence="1" id="KW-0472">Membrane</keyword>
<gene>
    <name evidence="3" type="ORF">IMG5_076820</name>
</gene>
<dbReference type="InterPro" id="IPR001680">
    <property type="entry name" value="WD40_rpt"/>
</dbReference>
<dbReference type="OMA" id="GNIEYME"/>
<dbReference type="SUPFAM" id="SSF50978">
    <property type="entry name" value="WD40 repeat-like"/>
    <property type="match status" value="1"/>
</dbReference>
<dbReference type="Pfam" id="PF02138">
    <property type="entry name" value="Beach"/>
    <property type="match status" value="1"/>
</dbReference>
<sequence>MYLNIFSGRSHNDVTQYFVFPWIFSLDIICTQENIEIQNKNSYRNLQKTMGALGSQKRIEKFKEKYELSDPFNQNIPSYFFGSHYSSPAIVFQFLIRIQPFGQGALLLQNGKFDIADRLFFSISETYKNATEEMSDVRELIPEFFYLPEFFLNMQKHDFGIQQTGERVHNVILPQWSLQNPFLFVFIHRKGLESEFVCENINQWINLIFGIKQKGKEAEIFLNKFFYLTYEDSINIDQIKNEDEKISIESQVMHFGQTPSQILNQQFPVKNCFFEEEIFIFCQKFKFESILIIQIISEKNRIFTFSKKGIFQLFKIQKNGFSLKNVWNKQLNFFSFSSFDFSCKFKNLPFLTYSFQEKIYFLIGGYIDGQVQFYSFSKKNDSKQIIQNNFINIPNNNSTITAFQINEDDQIIFMGNKQGELAIFQFNPLQEVQIQEITRFYQHFEEITCLQVSKYLKILASSSLDGTINIYNYFNYKFLRNISHPKMLSINSFLLVASPVCSILFFSSQDCVFYSYSINGQLLSKYQEDTPNIYDMNIIKNDNFMEFLVFFYFILFYFQFLFIYFRFIQIMRINALKYQNYLFQKKQK</sequence>
<dbReference type="AlphaFoldDB" id="G0QQC8"/>
<reference evidence="3 4" key="1">
    <citation type="submission" date="2011-07" db="EMBL/GenBank/DDBJ databases">
        <authorList>
            <person name="Coyne R."/>
            <person name="Brami D."/>
            <person name="Johnson J."/>
            <person name="Hostetler J."/>
            <person name="Hannick L."/>
            <person name="Clark T."/>
            <person name="Cassidy-Hanley D."/>
            <person name="Inman J."/>
        </authorList>
    </citation>
    <scope>NUCLEOTIDE SEQUENCE [LARGE SCALE GENOMIC DNA]</scope>
    <source>
        <strain evidence="3 4">G5</strain>
    </source>
</reference>
<dbReference type="OrthoDB" id="313252at2759"/>
<dbReference type="InterPro" id="IPR036372">
    <property type="entry name" value="BEACH_dom_sf"/>
</dbReference>
<dbReference type="InterPro" id="IPR036322">
    <property type="entry name" value="WD40_repeat_dom_sf"/>
</dbReference>
<feature type="transmembrane region" description="Helical" evidence="1">
    <location>
        <begin position="547"/>
        <end position="567"/>
    </location>
</feature>
<dbReference type="InParanoid" id="G0QQC8"/>
<dbReference type="InterPro" id="IPR000409">
    <property type="entry name" value="BEACH_dom"/>
</dbReference>
<dbReference type="CDD" id="cd06071">
    <property type="entry name" value="Beach"/>
    <property type="match status" value="1"/>
</dbReference>
<dbReference type="PANTHER" id="PTHR13743:SF112">
    <property type="entry name" value="BEACH DOMAIN-CONTAINING PROTEIN"/>
    <property type="match status" value="1"/>
</dbReference>
<keyword evidence="1" id="KW-0812">Transmembrane</keyword>
<name>G0QQC8_ICHMU</name>
<dbReference type="eggNOG" id="KOG1787">
    <property type="taxonomic scope" value="Eukaryota"/>
</dbReference>
<dbReference type="RefSeq" id="XP_004036565.1">
    <property type="nucleotide sequence ID" value="XM_004036517.1"/>
</dbReference>
<proteinExistence type="predicted"/>
<dbReference type="Gene3D" id="2.130.10.10">
    <property type="entry name" value="YVTN repeat-like/Quinoprotein amine dehydrogenase"/>
    <property type="match status" value="1"/>
</dbReference>
<dbReference type="STRING" id="857967.G0QQC8"/>
<dbReference type="Proteomes" id="UP000008983">
    <property type="component" value="Unassembled WGS sequence"/>
</dbReference>
<evidence type="ECO:0000259" key="2">
    <source>
        <dbReference type="PROSITE" id="PS50197"/>
    </source>
</evidence>